<dbReference type="RefSeq" id="XP_054835005.1">
    <property type="nucleotide sequence ID" value="XM_054979030.1"/>
</dbReference>
<keyword evidence="1" id="KW-0472">Membrane</keyword>
<organism evidence="2 3">
    <name type="scientific">Eublepharis macularius</name>
    <name type="common">Leopard gecko</name>
    <name type="synonym">Cyrtodactylus macularius</name>
    <dbReference type="NCBI Taxonomy" id="481883"/>
    <lineage>
        <taxon>Eukaryota</taxon>
        <taxon>Metazoa</taxon>
        <taxon>Chordata</taxon>
        <taxon>Craniata</taxon>
        <taxon>Vertebrata</taxon>
        <taxon>Euteleostomi</taxon>
        <taxon>Lepidosauria</taxon>
        <taxon>Squamata</taxon>
        <taxon>Bifurcata</taxon>
        <taxon>Gekkota</taxon>
        <taxon>Eublepharidae</taxon>
        <taxon>Eublepharinae</taxon>
        <taxon>Eublepharis</taxon>
    </lineage>
</organism>
<name>A0AA97JC77_EUBMA</name>
<dbReference type="Proteomes" id="UP001190640">
    <property type="component" value="Chromosome 4"/>
</dbReference>
<keyword evidence="1" id="KW-0812">Transmembrane</keyword>
<reference evidence="3" key="1">
    <citation type="submission" date="2025-08" db="UniProtKB">
        <authorList>
            <consortium name="RefSeq"/>
        </authorList>
    </citation>
    <scope>IDENTIFICATION</scope>
    <source>
        <tissue evidence="3">Blood</tissue>
    </source>
</reference>
<feature type="transmembrane region" description="Helical" evidence="1">
    <location>
        <begin position="81"/>
        <end position="104"/>
    </location>
</feature>
<dbReference type="KEGG" id="emc:129329448"/>
<evidence type="ECO:0000313" key="3">
    <source>
        <dbReference type="RefSeq" id="XP_054835005.1"/>
    </source>
</evidence>
<protein>
    <submittedName>
        <fullName evidence="3">Uncharacterized protein LOC129329448</fullName>
    </submittedName>
</protein>
<dbReference type="AlphaFoldDB" id="A0AA97JC77"/>
<accession>A0AA97JC77</accession>
<proteinExistence type="predicted"/>
<evidence type="ECO:0000313" key="2">
    <source>
        <dbReference type="Proteomes" id="UP001190640"/>
    </source>
</evidence>
<evidence type="ECO:0000256" key="1">
    <source>
        <dbReference type="SAM" id="Phobius"/>
    </source>
</evidence>
<dbReference type="GeneID" id="129329448"/>
<gene>
    <name evidence="3" type="primary">LOC129329448</name>
</gene>
<sequence length="314" mass="35301">MENDISALEPLLENGDRSILIPGQGVSYNEKLGGIPPRRSAASYFNLWNRLGYGMACFPLNTTKEKSTMTEATRSPVPKKIWYLLLILLTTVLIIASIYITFFIGHPQSQPAQAEVEAILVKPKELNVATLLKVQSQEPPWGAMRNCLDKAVQKFSEEPEVLKKNAKMVLQCNGTRQEFQSGKGENVIEVAWINDRVDYLIQKESIEVHVARLSSRPWPLNLTIITGVRRELSAFEEIQGCLNEVVREFPREPLIVQNNAKLVVSCGTDLTFISGEGKTEISVYRENNKDGKIQYSVKATGEVKWARFFTRGSI</sequence>
<keyword evidence="2" id="KW-1185">Reference proteome</keyword>
<keyword evidence="1" id="KW-1133">Transmembrane helix</keyword>